<proteinExistence type="predicted"/>
<protein>
    <submittedName>
        <fullName evidence="1">Uncharacterized protein</fullName>
    </submittedName>
</protein>
<dbReference type="EMBL" id="KU197014">
    <property type="protein sequence ID" value="AMW36179.1"/>
    <property type="molecule type" value="Genomic_DNA"/>
</dbReference>
<accession>A0A1I9L2J2</accession>
<keyword evidence="2" id="KW-1185">Reference proteome</keyword>
<dbReference type="Proteomes" id="UP000225190">
    <property type="component" value="Segment"/>
</dbReference>
<sequence length="100" mass="11666">MNKFSSAYSEKLMREILRQTNADVTVATECEYLRLTCEQESELRAYAPSQLWHNGATRSQNKFAGLPLVLRGSILDHQYREMQRKHVHIDITKVERDEPS</sequence>
<reference evidence="1 2" key="1">
    <citation type="submission" date="2015-11" db="EMBL/GenBank/DDBJ databases">
        <title>Bacteriophages of Xanthomonas arboricola pv. juglandis: Characterization of two phages.</title>
        <authorList>
            <person name="Domotor D."/>
            <person name="Frank T."/>
            <person name="Rakhely G."/>
            <person name="Doffkay Z."/>
            <person name="Schneider G."/>
            <person name="Kovacs T."/>
        </authorList>
    </citation>
    <scope>NUCLEOTIDE SEQUENCE [LARGE SCALE GENOMIC DNA]</scope>
</reference>
<evidence type="ECO:0000313" key="1">
    <source>
        <dbReference type="EMBL" id="AMW36179.1"/>
    </source>
</evidence>
<evidence type="ECO:0000313" key="2">
    <source>
        <dbReference type="Proteomes" id="UP000225190"/>
    </source>
</evidence>
<name>A0A1I9L2J2_9CAUD</name>
<organism evidence="1 2">
    <name type="scientific">Xanthomonas phage XAJ2</name>
    <dbReference type="NCBI Taxonomy" id="1775249"/>
    <lineage>
        <taxon>Viruses</taxon>
        <taxon>Duplodnaviria</taxon>
        <taxon>Heunggongvirae</taxon>
        <taxon>Uroviricota</taxon>
        <taxon>Caudoviricetes</taxon>
        <taxon>Caudoviricetes incertae sedis</taxon>
        <taxon>Xajduovirus</taxon>
        <taxon>Xajduovirus XAJ2</taxon>
    </lineage>
</organism>